<comment type="subcellular location">
    <subcellularLocation>
        <location evidence="1">Cell membrane</location>
        <topology evidence="1">Multi-pass membrane protein</topology>
    </subcellularLocation>
</comment>
<evidence type="ECO:0000256" key="4">
    <source>
        <dbReference type="ARBA" id="ARBA00023136"/>
    </source>
</evidence>
<dbReference type="SUPFAM" id="SSF103473">
    <property type="entry name" value="MFS general substrate transporter"/>
    <property type="match status" value="1"/>
</dbReference>
<evidence type="ECO:0000313" key="7">
    <source>
        <dbReference type="EMBL" id="SEC25440.1"/>
    </source>
</evidence>
<feature type="transmembrane region" description="Helical" evidence="5">
    <location>
        <begin position="178"/>
        <end position="197"/>
    </location>
</feature>
<dbReference type="GO" id="GO:0022857">
    <property type="term" value="F:transmembrane transporter activity"/>
    <property type="evidence" value="ECO:0007669"/>
    <property type="project" value="InterPro"/>
</dbReference>
<evidence type="ECO:0000256" key="5">
    <source>
        <dbReference type="SAM" id="Phobius"/>
    </source>
</evidence>
<feature type="transmembrane region" description="Helical" evidence="5">
    <location>
        <begin position="143"/>
        <end position="166"/>
    </location>
</feature>
<keyword evidence="4 5" id="KW-0472">Membrane</keyword>
<feature type="transmembrane region" description="Helical" evidence="5">
    <location>
        <begin position="113"/>
        <end position="131"/>
    </location>
</feature>
<dbReference type="InterPro" id="IPR052524">
    <property type="entry name" value="MFS_Cyanate_Porter"/>
</dbReference>
<keyword evidence="2 5" id="KW-0812">Transmembrane</keyword>
<feature type="transmembrane region" description="Helical" evidence="5">
    <location>
        <begin position="381"/>
        <end position="401"/>
    </location>
</feature>
<feature type="domain" description="Major facilitator superfamily (MFS) profile" evidence="6">
    <location>
        <begin position="21"/>
        <end position="436"/>
    </location>
</feature>
<feature type="transmembrane region" description="Helical" evidence="5">
    <location>
        <begin position="257"/>
        <end position="276"/>
    </location>
</feature>
<dbReference type="EMBL" id="FNSQ01000005">
    <property type="protein sequence ID" value="SEC25440.1"/>
    <property type="molecule type" value="Genomic_DNA"/>
</dbReference>
<feature type="transmembrane region" description="Helical" evidence="5">
    <location>
        <begin position="296"/>
        <end position="317"/>
    </location>
</feature>
<evidence type="ECO:0000256" key="3">
    <source>
        <dbReference type="ARBA" id="ARBA00022989"/>
    </source>
</evidence>
<dbReference type="InterPro" id="IPR036259">
    <property type="entry name" value="MFS_trans_sf"/>
</dbReference>
<dbReference type="AlphaFoldDB" id="A0A1H4R0E6"/>
<keyword evidence="8" id="KW-1185">Reference proteome</keyword>
<dbReference type="Pfam" id="PF07690">
    <property type="entry name" value="MFS_1"/>
    <property type="match status" value="1"/>
</dbReference>
<protein>
    <submittedName>
        <fullName evidence="7">MFS transporter, CP family, cyanate transporter</fullName>
    </submittedName>
</protein>
<dbReference type="InterPro" id="IPR020846">
    <property type="entry name" value="MFS_dom"/>
</dbReference>
<feature type="transmembrane region" description="Helical" evidence="5">
    <location>
        <begin position="89"/>
        <end position="107"/>
    </location>
</feature>
<dbReference type="InterPro" id="IPR011701">
    <property type="entry name" value="MFS"/>
</dbReference>
<dbReference type="PROSITE" id="PS50850">
    <property type="entry name" value="MFS"/>
    <property type="match status" value="1"/>
</dbReference>
<dbReference type="Proteomes" id="UP000183750">
    <property type="component" value="Unassembled WGS sequence"/>
</dbReference>
<evidence type="ECO:0000256" key="1">
    <source>
        <dbReference type="ARBA" id="ARBA00004651"/>
    </source>
</evidence>
<sequence length="449" mass="46906">MGGGVADLVTSGAQPLWRGRALALIGIVLVAFSLRSAVASLSPVLDHVAEDFPVSSVVVGLIGAAPPVCFAVFGLLTPLFERRFGLERVAVVAIALIAAGLLLRSLAGDSTSLLAATAVVFAGVGSGNVLLPPLVKKYFADRLGLMMTVYSTTMAVSTFVPPLVAVPLADSAGWRVSLGLWGLFAAIALVPWITMLVTNRADAVAAAPTRSADLTGSAPGDATRDATADDDVFVATGPISTAPANPRVFGRLWSLPMAWAIALVFAASSTLAYVSFAWLPTILIDVGGVTPANAGLMLSLFGLMGLPCSLLVPILIVRFQATRPVFFVAIACGLIGLAGFLFLPTVGLPLWVIFFGLAPGLFPLALVLLSIRARTPESAVALSGFVQSIGYAVAAVFPLLIGLLHDATDSWQIPLWLLVGVLIAVIPAGWIAGRRRTIEEDWERRHGRW</sequence>
<dbReference type="GO" id="GO:0005886">
    <property type="term" value="C:plasma membrane"/>
    <property type="evidence" value="ECO:0007669"/>
    <property type="project" value="UniProtKB-SubCell"/>
</dbReference>
<proteinExistence type="predicted"/>
<evidence type="ECO:0000259" key="6">
    <source>
        <dbReference type="PROSITE" id="PS50850"/>
    </source>
</evidence>
<accession>A0A1H4R0E6</accession>
<dbReference type="Gene3D" id="1.20.1250.20">
    <property type="entry name" value="MFS general substrate transporter like domains"/>
    <property type="match status" value="2"/>
</dbReference>
<reference evidence="8" key="1">
    <citation type="submission" date="2016-10" db="EMBL/GenBank/DDBJ databases">
        <authorList>
            <person name="Varghese N."/>
            <person name="Submissions S."/>
        </authorList>
    </citation>
    <scope>NUCLEOTIDE SEQUENCE [LARGE SCALE GENOMIC DNA]</scope>
    <source>
        <strain evidence="8">DSM 16089</strain>
    </source>
</reference>
<gene>
    <name evidence="7" type="ORF">SAMN04489807_3257</name>
</gene>
<feature type="transmembrane region" description="Helical" evidence="5">
    <location>
        <begin position="413"/>
        <end position="432"/>
    </location>
</feature>
<dbReference type="PANTHER" id="PTHR23523">
    <property type="match status" value="1"/>
</dbReference>
<feature type="transmembrane region" description="Helical" evidence="5">
    <location>
        <begin position="349"/>
        <end position="369"/>
    </location>
</feature>
<dbReference type="RefSeq" id="WP_245647409.1">
    <property type="nucleotide sequence ID" value="NZ_FNSQ01000005.1"/>
</dbReference>
<feature type="transmembrane region" description="Helical" evidence="5">
    <location>
        <begin position="324"/>
        <end position="343"/>
    </location>
</feature>
<dbReference type="PANTHER" id="PTHR23523:SF2">
    <property type="entry name" value="2-NITROIMIDAZOLE TRANSPORTER"/>
    <property type="match status" value="1"/>
</dbReference>
<feature type="transmembrane region" description="Helical" evidence="5">
    <location>
        <begin position="57"/>
        <end position="77"/>
    </location>
</feature>
<organism evidence="7 8">
    <name type="scientific">Microbacterium hydrocarbonoxydans</name>
    <dbReference type="NCBI Taxonomy" id="273678"/>
    <lineage>
        <taxon>Bacteria</taxon>
        <taxon>Bacillati</taxon>
        <taxon>Actinomycetota</taxon>
        <taxon>Actinomycetes</taxon>
        <taxon>Micrococcales</taxon>
        <taxon>Microbacteriaceae</taxon>
        <taxon>Microbacterium</taxon>
    </lineage>
</organism>
<feature type="transmembrane region" description="Helical" evidence="5">
    <location>
        <begin position="21"/>
        <end position="45"/>
    </location>
</feature>
<evidence type="ECO:0000313" key="8">
    <source>
        <dbReference type="Proteomes" id="UP000183750"/>
    </source>
</evidence>
<evidence type="ECO:0000256" key="2">
    <source>
        <dbReference type="ARBA" id="ARBA00022692"/>
    </source>
</evidence>
<keyword evidence="3 5" id="KW-1133">Transmembrane helix</keyword>
<name>A0A1H4R0E6_9MICO</name>